<dbReference type="InterPro" id="IPR009057">
    <property type="entry name" value="Homeodomain-like_sf"/>
</dbReference>
<evidence type="ECO:0000259" key="4">
    <source>
        <dbReference type="PROSITE" id="PS01124"/>
    </source>
</evidence>
<feature type="domain" description="HTH araC/xylS-type" evidence="4">
    <location>
        <begin position="308"/>
        <end position="406"/>
    </location>
</feature>
<name>A0A6I2U2B3_9FIRM</name>
<accession>A0A6I2U2B3</accession>
<keyword evidence="3" id="KW-0804">Transcription</keyword>
<dbReference type="GO" id="GO:0003700">
    <property type="term" value="F:DNA-binding transcription factor activity"/>
    <property type="evidence" value="ECO:0007669"/>
    <property type="project" value="InterPro"/>
</dbReference>
<sequence length="410" mass="47447">MSRHDPHRQNNLIVMLDILSAIGEFYVWQYLPDGQLVSTTCPHEMLEELMIYEKAQSSIFEHGRTNREPCIIWTNAGFLWVAAFDWEKDQLQKMYILGPMNSVENDYTMRKNRYLQVPLSMKSEIEKLYEGFPPMSLSGVIRICLMLHRAVTGETVQQDQIAFPLRSSKEPLQPSHCETVAKGRSKDRMVNYMAQDAVLQNIRDGNLNYHEDYNRLVHIGTGTKVETENAIERGKLSVVSFISLCMQAAIQGGVLPDVAYSRGDMYTQEVLRAKTYGDLVDVSHTMYEDLLLCVHELHVNKQVSPTIQACCNYIREYVDTDLSIRSLADRLGYSEYYLSRKFSKEMGVSISYYIRAAKVERAKVLLRCTSDSIEKISDDLFFCTRNYFTYCFNSIVNMSPNEYRKKYQRQ</sequence>
<dbReference type="AlphaFoldDB" id="A0A6I2U2B3"/>
<dbReference type="Proteomes" id="UP000431913">
    <property type="component" value="Unassembled WGS sequence"/>
</dbReference>
<dbReference type="PANTHER" id="PTHR43280">
    <property type="entry name" value="ARAC-FAMILY TRANSCRIPTIONAL REGULATOR"/>
    <property type="match status" value="1"/>
</dbReference>
<evidence type="ECO:0000256" key="2">
    <source>
        <dbReference type="ARBA" id="ARBA00023125"/>
    </source>
</evidence>
<evidence type="ECO:0000256" key="3">
    <source>
        <dbReference type="ARBA" id="ARBA00023163"/>
    </source>
</evidence>
<gene>
    <name evidence="5" type="ORF">FYJ76_04320</name>
</gene>
<evidence type="ECO:0000313" key="5">
    <source>
        <dbReference type="EMBL" id="MST91166.1"/>
    </source>
</evidence>
<protein>
    <submittedName>
        <fullName evidence="5">Helix-turn-helix transcriptional regulator</fullName>
    </submittedName>
</protein>
<dbReference type="PROSITE" id="PS00041">
    <property type="entry name" value="HTH_ARAC_FAMILY_1"/>
    <property type="match status" value="1"/>
</dbReference>
<evidence type="ECO:0000256" key="1">
    <source>
        <dbReference type="ARBA" id="ARBA00023015"/>
    </source>
</evidence>
<keyword evidence="1" id="KW-0805">Transcription regulation</keyword>
<dbReference type="SMART" id="SM00342">
    <property type="entry name" value="HTH_ARAC"/>
    <property type="match status" value="1"/>
</dbReference>
<keyword evidence="2" id="KW-0238">DNA-binding</keyword>
<dbReference type="InterPro" id="IPR018060">
    <property type="entry name" value="HTH_AraC"/>
</dbReference>
<dbReference type="PROSITE" id="PS01124">
    <property type="entry name" value="HTH_ARAC_FAMILY_2"/>
    <property type="match status" value="1"/>
</dbReference>
<dbReference type="Gene3D" id="1.10.10.60">
    <property type="entry name" value="Homeodomain-like"/>
    <property type="match status" value="2"/>
</dbReference>
<dbReference type="InterPro" id="IPR018062">
    <property type="entry name" value="HTH_AraC-typ_CS"/>
</dbReference>
<proteinExistence type="predicted"/>
<dbReference type="RefSeq" id="WP_154521758.1">
    <property type="nucleotide sequence ID" value="NZ_JAXVED010000019.1"/>
</dbReference>
<dbReference type="SUPFAM" id="SSF46689">
    <property type="entry name" value="Homeodomain-like"/>
    <property type="match status" value="2"/>
</dbReference>
<dbReference type="GO" id="GO:0043565">
    <property type="term" value="F:sequence-specific DNA binding"/>
    <property type="evidence" value="ECO:0007669"/>
    <property type="project" value="InterPro"/>
</dbReference>
<organism evidence="5 6">
    <name type="scientific">Ruthenibacterium lactatiformans</name>
    <dbReference type="NCBI Taxonomy" id="1550024"/>
    <lineage>
        <taxon>Bacteria</taxon>
        <taxon>Bacillati</taxon>
        <taxon>Bacillota</taxon>
        <taxon>Clostridia</taxon>
        <taxon>Eubacteriales</taxon>
        <taxon>Oscillospiraceae</taxon>
        <taxon>Ruthenibacterium</taxon>
    </lineage>
</organism>
<comment type="caution">
    <text evidence="5">The sequence shown here is derived from an EMBL/GenBank/DDBJ whole genome shotgun (WGS) entry which is preliminary data.</text>
</comment>
<reference evidence="5 6" key="1">
    <citation type="submission" date="2019-08" db="EMBL/GenBank/DDBJ databases">
        <title>In-depth cultivation of the pig gut microbiome towards novel bacterial diversity and tailored functional studies.</title>
        <authorList>
            <person name="Wylensek D."/>
            <person name="Hitch T.C.A."/>
            <person name="Clavel T."/>
        </authorList>
    </citation>
    <scope>NUCLEOTIDE SEQUENCE [LARGE SCALE GENOMIC DNA]</scope>
    <source>
        <strain evidence="5 6">WCA3-601-WT-6J</strain>
    </source>
</reference>
<evidence type="ECO:0000313" key="6">
    <source>
        <dbReference type="Proteomes" id="UP000431913"/>
    </source>
</evidence>
<dbReference type="Pfam" id="PF12833">
    <property type="entry name" value="HTH_18"/>
    <property type="match status" value="1"/>
</dbReference>
<dbReference type="EMBL" id="VUNJ01000003">
    <property type="protein sequence ID" value="MST91166.1"/>
    <property type="molecule type" value="Genomic_DNA"/>
</dbReference>
<dbReference type="PANTHER" id="PTHR43280:SF2">
    <property type="entry name" value="HTH-TYPE TRANSCRIPTIONAL REGULATOR EXSA"/>
    <property type="match status" value="1"/>
</dbReference>